<organism evidence="3 4">
    <name type="scientific">Triparma laevis f. longispina</name>
    <dbReference type="NCBI Taxonomy" id="1714387"/>
    <lineage>
        <taxon>Eukaryota</taxon>
        <taxon>Sar</taxon>
        <taxon>Stramenopiles</taxon>
        <taxon>Ochrophyta</taxon>
        <taxon>Bolidophyceae</taxon>
        <taxon>Parmales</taxon>
        <taxon>Triparmaceae</taxon>
        <taxon>Triparma</taxon>
    </lineage>
</organism>
<keyword evidence="4" id="KW-1185">Reference proteome</keyword>
<protein>
    <submittedName>
        <fullName evidence="3">Uncharacterized protein</fullName>
    </submittedName>
</protein>
<feature type="compositionally biased region" description="Pro residues" evidence="1">
    <location>
        <begin position="7"/>
        <end position="17"/>
    </location>
</feature>
<sequence>MSSSSQPPSPTQLPPSSSPTTSNSNSDNDTSTPPPLIPAVLILFTQITSFTLSLITLSSVTFLLLLSGLFVLPISRPAHSRIISSIQSLLLSSLSLSLPSTPLHLTNHSSPLGNIGRNIVVCNFTSCRDVFLLLILIRYLVGSEVRVLGNFQQKNPTDVNDGNKYFSKEYYLGVLSYLLDLPLLSPTRQEMTKTLDGLPADVTLLIFPEGLNRPPPSLEKHYASTSNRKTFTNLGLPRTKGFNTLMSILHSSPSSSIYSLTLCTSSLLRRTFSWSETLHDVKQLLRGQAKTEILVDIKNFTLETGARTNFLDDRWADKDRFITKYLRGEIREYRTFDSRYYNVLTGLISLGRLTAILVTSPIIVLCVFPIGWCTVWFYILREVFRMYLGDRRRSLNRRETEEIQGYEDEDRTRSTRTESNFTPYFPSTPFASPLSLGGWGRKETKEE</sequence>
<dbReference type="AlphaFoldDB" id="A0A9W7F3T4"/>
<reference evidence="4" key="1">
    <citation type="journal article" date="2023" name="Commun. Biol.">
        <title>Genome analysis of Parmales, the sister group of diatoms, reveals the evolutionary specialization of diatoms from phago-mixotrophs to photoautotrophs.</title>
        <authorList>
            <person name="Ban H."/>
            <person name="Sato S."/>
            <person name="Yoshikawa S."/>
            <person name="Yamada K."/>
            <person name="Nakamura Y."/>
            <person name="Ichinomiya M."/>
            <person name="Sato N."/>
            <person name="Blanc-Mathieu R."/>
            <person name="Endo H."/>
            <person name="Kuwata A."/>
            <person name="Ogata H."/>
        </authorList>
    </citation>
    <scope>NUCLEOTIDE SEQUENCE [LARGE SCALE GENOMIC DNA]</scope>
    <source>
        <strain evidence="4">NIES 3700</strain>
    </source>
</reference>
<evidence type="ECO:0000256" key="2">
    <source>
        <dbReference type="SAM" id="Phobius"/>
    </source>
</evidence>
<feature type="region of interest" description="Disordered" evidence="1">
    <location>
        <begin position="402"/>
        <end position="447"/>
    </location>
</feature>
<feature type="transmembrane region" description="Helical" evidence="2">
    <location>
        <begin position="362"/>
        <end position="384"/>
    </location>
</feature>
<dbReference type="EMBL" id="BRXW01000022">
    <property type="protein sequence ID" value="GMI00413.1"/>
    <property type="molecule type" value="Genomic_DNA"/>
</dbReference>
<feature type="transmembrane region" description="Helical" evidence="2">
    <location>
        <begin position="340"/>
        <end position="356"/>
    </location>
</feature>
<feature type="compositionally biased region" description="Low complexity" evidence="1">
    <location>
        <begin position="18"/>
        <end position="31"/>
    </location>
</feature>
<accession>A0A9W7F3T4</accession>
<keyword evidence="2" id="KW-0812">Transmembrane</keyword>
<dbReference type="PANTHER" id="PTHR10983">
    <property type="entry name" value="1-ACYLGLYCEROL-3-PHOSPHATE ACYLTRANSFERASE-RELATED"/>
    <property type="match status" value="1"/>
</dbReference>
<name>A0A9W7F3T4_9STRA</name>
<keyword evidence="2" id="KW-1133">Transmembrane helix</keyword>
<evidence type="ECO:0000313" key="3">
    <source>
        <dbReference type="EMBL" id="GMI00413.1"/>
    </source>
</evidence>
<dbReference type="OrthoDB" id="10488526at2759"/>
<comment type="caution">
    <text evidence="3">The sequence shown here is derived from an EMBL/GenBank/DDBJ whole genome shotgun (WGS) entry which is preliminary data.</text>
</comment>
<keyword evidence="2" id="KW-0472">Membrane</keyword>
<dbReference type="GO" id="GO:0012505">
    <property type="term" value="C:endomembrane system"/>
    <property type="evidence" value="ECO:0007669"/>
    <property type="project" value="TreeGrafter"/>
</dbReference>
<dbReference type="Proteomes" id="UP001165122">
    <property type="component" value="Unassembled WGS sequence"/>
</dbReference>
<dbReference type="PANTHER" id="PTHR10983:SF16">
    <property type="entry name" value="LYSOCARDIOLIPIN ACYLTRANSFERASE 1"/>
    <property type="match status" value="1"/>
</dbReference>
<evidence type="ECO:0000313" key="4">
    <source>
        <dbReference type="Proteomes" id="UP001165122"/>
    </source>
</evidence>
<evidence type="ECO:0000256" key="1">
    <source>
        <dbReference type="SAM" id="MobiDB-lite"/>
    </source>
</evidence>
<proteinExistence type="predicted"/>
<feature type="transmembrane region" description="Helical" evidence="2">
    <location>
        <begin position="36"/>
        <end position="66"/>
    </location>
</feature>
<gene>
    <name evidence="3" type="ORF">TrLO_g8467</name>
</gene>
<dbReference type="GO" id="GO:0016746">
    <property type="term" value="F:acyltransferase activity"/>
    <property type="evidence" value="ECO:0007669"/>
    <property type="project" value="TreeGrafter"/>
</dbReference>
<feature type="region of interest" description="Disordered" evidence="1">
    <location>
        <begin position="1"/>
        <end position="32"/>
    </location>
</feature>